<dbReference type="Proteomes" id="UP001214628">
    <property type="component" value="Chromosome 1"/>
</dbReference>
<reference evidence="2" key="1">
    <citation type="submission" date="2023-02" db="EMBL/GenBank/DDBJ databases">
        <title>Mating type loci evolution in Malassezia.</title>
        <authorList>
            <person name="Coelho M.A."/>
        </authorList>
    </citation>
    <scope>NUCLEOTIDE SEQUENCE</scope>
    <source>
        <strain evidence="2">CBS 14136</strain>
    </source>
</reference>
<evidence type="ECO:0000256" key="1">
    <source>
        <dbReference type="SAM" id="MobiDB-lite"/>
    </source>
</evidence>
<name>A0AAF0JIQ5_9BASI</name>
<evidence type="ECO:0000313" key="2">
    <source>
        <dbReference type="EMBL" id="WFD41896.1"/>
    </source>
</evidence>
<evidence type="ECO:0000313" key="3">
    <source>
        <dbReference type="Proteomes" id="UP001214628"/>
    </source>
</evidence>
<feature type="region of interest" description="Disordered" evidence="1">
    <location>
        <begin position="50"/>
        <end position="81"/>
    </location>
</feature>
<protein>
    <submittedName>
        <fullName evidence="2">Translation machinery-associated protein 22</fullName>
    </submittedName>
</protein>
<accession>A0AAF0JIQ5</accession>
<dbReference type="EMBL" id="CP118375">
    <property type="protein sequence ID" value="WFD41896.1"/>
    <property type="molecule type" value="Genomic_DNA"/>
</dbReference>
<sequence>MSAAEEQLAESSSNVQAREANLEAKDPELYSALYSEEALTDKLKSLTTEQLESLERDSAKRERKAQAKAEKERAQLAHPGIDEIHIQGDVVDEVKNMLLQHAKPFEKMPPESEGGISEKNVVIDDKAAK</sequence>
<feature type="region of interest" description="Disordered" evidence="1">
    <location>
        <begin position="105"/>
        <end position="129"/>
    </location>
</feature>
<organism evidence="2 3">
    <name type="scientific">Malassezia psittaci</name>
    <dbReference type="NCBI Taxonomy" id="1821823"/>
    <lineage>
        <taxon>Eukaryota</taxon>
        <taxon>Fungi</taxon>
        <taxon>Dikarya</taxon>
        <taxon>Basidiomycota</taxon>
        <taxon>Ustilaginomycotina</taxon>
        <taxon>Malasseziomycetes</taxon>
        <taxon>Malasseziales</taxon>
        <taxon>Malasseziaceae</taxon>
        <taxon>Malassezia</taxon>
    </lineage>
</organism>
<keyword evidence="3" id="KW-1185">Reference proteome</keyword>
<proteinExistence type="predicted"/>
<gene>
    <name evidence="2" type="primary">TMA22</name>
    <name evidence="2" type="ORF">MPSI1_000533</name>
</gene>
<feature type="compositionally biased region" description="Low complexity" evidence="1">
    <location>
        <begin position="1"/>
        <end position="13"/>
    </location>
</feature>
<feature type="compositionally biased region" description="Basic and acidic residues" evidence="1">
    <location>
        <begin position="53"/>
        <end position="81"/>
    </location>
</feature>
<feature type="region of interest" description="Disordered" evidence="1">
    <location>
        <begin position="1"/>
        <end position="25"/>
    </location>
</feature>
<dbReference type="AlphaFoldDB" id="A0AAF0JIQ5"/>